<accession>A0A640S6N6</accession>
<evidence type="ECO:0000313" key="1">
    <source>
        <dbReference type="EMBL" id="GFE05295.1"/>
    </source>
</evidence>
<reference evidence="1 2" key="1">
    <citation type="submission" date="2019-12" db="EMBL/GenBank/DDBJ databases">
        <title>Whole genome shotgun sequence of Streptomyces caniferus NBRC 15389.</title>
        <authorList>
            <person name="Ichikawa N."/>
            <person name="Kimura A."/>
            <person name="Kitahashi Y."/>
            <person name="Komaki H."/>
            <person name="Tamura T."/>
        </authorList>
    </citation>
    <scope>NUCLEOTIDE SEQUENCE [LARGE SCALE GENOMIC DNA]</scope>
    <source>
        <strain evidence="1 2">NBRC 15389</strain>
    </source>
</reference>
<gene>
    <name evidence="1" type="ORF">Scani_15630</name>
</gene>
<dbReference type="RefSeq" id="WP_159471217.1">
    <property type="nucleotide sequence ID" value="NZ_BLIN01000002.1"/>
</dbReference>
<name>A0A640S6N6_9ACTN</name>
<dbReference type="Proteomes" id="UP000435837">
    <property type="component" value="Unassembled WGS sequence"/>
</dbReference>
<dbReference type="OrthoDB" id="4350764at2"/>
<evidence type="ECO:0000313" key="2">
    <source>
        <dbReference type="Proteomes" id="UP000435837"/>
    </source>
</evidence>
<protein>
    <submittedName>
        <fullName evidence="1">Uncharacterized protein</fullName>
    </submittedName>
</protein>
<comment type="caution">
    <text evidence="1">The sequence shown here is derived from an EMBL/GenBank/DDBJ whole genome shotgun (WGS) entry which is preliminary data.</text>
</comment>
<dbReference type="EMBL" id="BLIN01000002">
    <property type="protein sequence ID" value="GFE05295.1"/>
    <property type="molecule type" value="Genomic_DNA"/>
</dbReference>
<sequence>MLPDPGTFPDEKTLAAFVLGKLDQWFHIEEQVPGRYWTGEETRIDAVLRPRDPGGWHDEGPAFGVEFKSLAPNTSTGDRYGWVAQAVGYTHCQWKGYGRLGIFLCPSPLTWLLSRADEIATARQRQISPEVLEKERQRVREYGRRFGKEYSDAYVDREALLAHRRRLGELTYEEFTARADGYASADEREREHDLRTAEELTHLLGQLSVGELMPYEKIGWALMRSGTRLWSEHGGVAKVAYELRPRIGSERRRR</sequence>
<proteinExistence type="predicted"/>
<dbReference type="AlphaFoldDB" id="A0A640S6N6"/>
<organism evidence="1 2">
    <name type="scientific">Streptomyces caniferus</name>
    <dbReference type="NCBI Taxonomy" id="285557"/>
    <lineage>
        <taxon>Bacteria</taxon>
        <taxon>Bacillati</taxon>
        <taxon>Actinomycetota</taxon>
        <taxon>Actinomycetes</taxon>
        <taxon>Kitasatosporales</taxon>
        <taxon>Streptomycetaceae</taxon>
        <taxon>Streptomyces</taxon>
    </lineage>
</organism>